<sequence length="410" mass="46632">MNGPTSPFEIPLNVDLISQDLSKKDIANCNLVNSDFHTQFKRHLWHEFKVSVDKQQYRNKGFSPVYQNAILENGHLIHKLSIHGEIFGNVFEFIVSSPCENLFEIMYIGRRPKEFDPIIGLINRNTFLRSLSLTFRWSNLANSYRNRLAVCLSNLPSLTRLCLGDSDNRATPLEYETLLKCLPKNLQYLKLDWDVAWEANVYEEDDHDNGDYGRYPESEKDEKNEDEDKDTGNDDAKPPSNNTKWPEKYFHLRSVDMSMRLSESENSALFPFLQRCPALEEVKIVGAPYSIFKTVVGLLSDTRLFPALTKVSVGKFVIDPSSGLLLISGMKGRISALMAEYMTILSSSLFIGALTTQWAETLEMLRFNGDVTVSNDDIELVLTTCPNLKTFSIENKPNGSYLMANLMAHI</sequence>
<accession>A0A9P6T1R8</accession>
<evidence type="ECO:0000313" key="2">
    <source>
        <dbReference type="EMBL" id="KAG0018310.1"/>
    </source>
</evidence>
<gene>
    <name evidence="2" type="ORF">BGZ80_007330</name>
</gene>
<reference evidence="2" key="1">
    <citation type="journal article" date="2020" name="Fungal Divers.">
        <title>Resolving the Mortierellaceae phylogeny through synthesis of multi-gene phylogenetics and phylogenomics.</title>
        <authorList>
            <person name="Vandepol N."/>
            <person name="Liber J."/>
            <person name="Desiro A."/>
            <person name="Na H."/>
            <person name="Kennedy M."/>
            <person name="Barry K."/>
            <person name="Grigoriev I.V."/>
            <person name="Miller A.N."/>
            <person name="O'Donnell K."/>
            <person name="Stajich J.E."/>
            <person name="Bonito G."/>
        </authorList>
    </citation>
    <scope>NUCLEOTIDE SEQUENCE</scope>
    <source>
        <strain evidence="2">NRRL 2769</strain>
    </source>
</reference>
<evidence type="ECO:0000256" key="1">
    <source>
        <dbReference type="SAM" id="MobiDB-lite"/>
    </source>
</evidence>
<dbReference type="AlphaFoldDB" id="A0A9P6T1R8"/>
<dbReference type="SUPFAM" id="SSF52047">
    <property type="entry name" value="RNI-like"/>
    <property type="match status" value="1"/>
</dbReference>
<comment type="caution">
    <text evidence="2">The sequence shown here is derived from an EMBL/GenBank/DDBJ whole genome shotgun (WGS) entry which is preliminary data.</text>
</comment>
<dbReference type="InterPro" id="IPR032675">
    <property type="entry name" value="LRR_dom_sf"/>
</dbReference>
<feature type="region of interest" description="Disordered" evidence="1">
    <location>
        <begin position="208"/>
        <end position="245"/>
    </location>
</feature>
<evidence type="ECO:0000313" key="3">
    <source>
        <dbReference type="Proteomes" id="UP000703661"/>
    </source>
</evidence>
<feature type="compositionally biased region" description="Basic and acidic residues" evidence="1">
    <location>
        <begin position="209"/>
        <end position="223"/>
    </location>
</feature>
<keyword evidence="3" id="KW-1185">Reference proteome</keyword>
<organism evidence="2 3">
    <name type="scientific">Entomortierella chlamydospora</name>
    <dbReference type="NCBI Taxonomy" id="101097"/>
    <lineage>
        <taxon>Eukaryota</taxon>
        <taxon>Fungi</taxon>
        <taxon>Fungi incertae sedis</taxon>
        <taxon>Mucoromycota</taxon>
        <taxon>Mortierellomycotina</taxon>
        <taxon>Mortierellomycetes</taxon>
        <taxon>Mortierellales</taxon>
        <taxon>Mortierellaceae</taxon>
        <taxon>Entomortierella</taxon>
    </lineage>
</organism>
<dbReference type="Proteomes" id="UP000703661">
    <property type="component" value="Unassembled WGS sequence"/>
</dbReference>
<proteinExistence type="predicted"/>
<protein>
    <submittedName>
        <fullName evidence="2">Uncharacterized protein</fullName>
    </submittedName>
</protein>
<dbReference type="EMBL" id="JAAAID010000373">
    <property type="protein sequence ID" value="KAG0018310.1"/>
    <property type="molecule type" value="Genomic_DNA"/>
</dbReference>
<name>A0A9P6T1R8_9FUNG</name>
<dbReference type="Gene3D" id="3.80.10.10">
    <property type="entry name" value="Ribonuclease Inhibitor"/>
    <property type="match status" value="1"/>
</dbReference>